<dbReference type="PROSITE" id="PS50109">
    <property type="entry name" value="HIS_KIN"/>
    <property type="match status" value="1"/>
</dbReference>
<dbReference type="SUPFAM" id="SSF55874">
    <property type="entry name" value="ATPase domain of HSP90 chaperone/DNA topoisomerase II/histidine kinase"/>
    <property type="match status" value="1"/>
</dbReference>
<dbReference type="SMART" id="SM00387">
    <property type="entry name" value="HATPase_c"/>
    <property type="match status" value="1"/>
</dbReference>
<evidence type="ECO:0000256" key="2">
    <source>
        <dbReference type="ARBA" id="ARBA00012438"/>
    </source>
</evidence>
<dbReference type="AlphaFoldDB" id="A0A5C6X5L9"/>
<dbReference type="InterPro" id="IPR036890">
    <property type="entry name" value="HATPase_C_sf"/>
</dbReference>
<dbReference type="PANTHER" id="PTHR43065:SF50">
    <property type="entry name" value="HISTIDINE KINASE"/>
    <property type="match status" value="1"/>
</dbReference>
<dbReference type="PRINTS" id="PR00344">
    <property type="entry name" value="BCTRLSENSOR"/>
</dbReference>
<organism evidence="4 5">
    <name type="scientific">Lujinxingia vulgaris</name>
    <dbReference type="NCBI Taxonomy" id="2600176"/>
    <lineage>
        <taxon>Bacteria</taxon>
        <taxon>Deltaproteobacteria</taxon>
        <taxon>Bradymonadales</taxon>
        <taxon>Lujinxingiaceae</taxon>
        <taxon>Lujinxingia</taxon>
    </lineage>
</organism>
<comment type="catalytic activity">
    <reaction evidence="1">
        <text>ATP + protein L-histidine = ADP + protein N-phospho-L-histidine.</text>
        <dbReference type="EC" id="2.7.13.3"/>
    </reaction>
</comment>
<dbReference type="Gene3D" id="3.30.565.10">
    <property type="entry name" value="Histidine kinase-like ATPase, C-terminal domain"/>
    <property type="match status" value="1"/>
</dbReference>
<dbReference type="Gene3D" id="1.10.287.130">
    <property type="match status" value="1"/>
</dbReference>
<dbReference type="InterPro" id="IPR003594">
    <property type="entry name" value="HATPase_dom"/>
</dbReference>
<evidence type="ECO:0000256" key="1">
    <source>
        <dbReference type="ARBA" id="ARBA00000085"/>
    </source>
</evidence>
<name>A0A5C6X5L9_9DELT</name>
<evidence type="ECO:0000313" key="4">
    <source>
        <dbReference type="EMBL" id="TXD31879.1"/>
    </source>
</evidence>
<dbReference type="InterPro" id="IPR005467">
    <property type="entry name" value="His_kinase_dom"/>
</dbReference>
<comment type="caution">
    <text evidence="4">The sequence shown here is derived from an EMBL/GenBank/DDBJ whole genome shotgun (WGS) entry which is preliminary data.</text>
</comment>
<dbReference type="InterPro" id="IPR004358">
    <property type="entry name" value="Sig_transdc_His_kin-like_C"/>
</dbReference>
<dbReference type="EC" id="2.7.13.3" evidence="2"/>
<dbReference type="RefSeq" id="WP_146977154.1">
    <property type="nucleotide sequence ID" value="NZ_VOSL01000144.1"/>
</dbReference>
<dbReference type="OrthoDB" id="9769169at2"/>
<dbReference type="PANTHER" id="PTHR43065">
    <property type="entry name" value="SENSOR HISTIDINE KINASE"/>
    <property type="match status" value="1"/>
</dbReference>
<gene>
    <name evidence="4" type="ORF">FRC96_19815</name>
</gene>
<dbReference type="EMBL" id="VOSL01000144">
    <property type="protein sequence ID" value="TXD31879.1"/>
    <property type="molecule type" value="Genomic_DNA"/>
</dbReference>
<dbReference type="Proteomes" id="UP000321046">
    <property type="component" value="Unassembled WGS sequence"/>
</dbReference>
<protein>
    <recommendedName>
        <fullName evidence="2">histidine kinase</fullName>
        <ecNumber evidence="2">2.7.13.3</ecNumber>
    </recommendedName>
</protein>
<evidence type="ECO:0000259" key="3">
    <source>
        <dbReference type="PROSITE" id="PS50109"/>
    </source>
</evidence>
<proteinExistence type="predicted"/>
<dbReference type="Pfam" id="PF02518">
    <property type="entry name" value="HATPase_c"/>
    <property type="match status" value="1"/>
</dbReference>
<evidence type="ECO:0000313" key="5">
    <source>
        <dbReference type="Proteomes" id="UP000321046"/>
    </source>
</evidence>
<reference evidence="4 5" key="1">
    <citation type="submission" date="2019-08" db="EMBL/GenBank/DDBJ databases">
        <title>Bradymonadales sp. TMQ2.</title>
        <authorList>
            <person name="Liang Q."/>
        </authorList>
    </citation>
    <scope>NUCLEOTIDE SEQUENCE [LARGE SCALE GENOMIC DNA]</scope>
    <source>
        <strain evidence="4 5">TMQ2</strain>
    </source>
</reference>
<accession>A0A5C6X5L9</accession>
<dbReference type="GO" id="GO:0004673">
    <property type="term" value="F:protein histidine kinase activity"/>
    <property type="evidence" value="ECO:0007669"/>
    <property type="project" value="UniProtKB-EC"/>
</dbReference>
<feature type="domain" description="Histidine kinase" evidence="3">
    <location>
        <begin position="334"/>
        <end position="582"/>
    </location>
</feature>
<sequence>MNDVVMVVDPEFGRGALESARQAMASAGLQAAFVSAAEVLGAAPDVEAVIAPTRCAATLRALAGLRESGKASFVLLATMTPCNLASFATLRDVAIDGVALEDENLGPDLLLRIELARSGEPDARAAVQRYRQLERECRDLLGLMSLSPAASAARDADEVLRSMMTLWHSVCASGYMAYWEWRAGEARWELLAELAAGAMVVKPGREERYSGRGSEGDTGRVKLVEAPEQDATFLRWAPSWRAASRGTSGRAALVHMATSASGRGLLVLGDLATDPTPLLSREAVLQSLGSQLSAALTRAQHHTEVEHAYQELKRTQRQLVHAEKFAAMGLLSAEIAHEINNPASFVISNLSVLEDYSRSLTEYIEQTETLTLERAPLVALELRALQEQLDLKYILGDLQQLLERSLAGMQRIHQIVRDLRLMAHEGPHEPGWVQLAQLVDGALTLVRHEGRRRAEIEVDLHDAPEVYTDANRLSQVVLNLVVNALQSIEPGAPDVNRVRIFAVADEEADRIALHITDTGTGIEPEALEMIFEPFFTTKKPGTGTGLGLSISRDLVRSLGGELRVQSTPGEGTMMSIELPIRAPKFRKPERMGESGTFELPSSDEIELARQRWRAAAHFEE</sequence>